<feature type="region of interest" description="Disordered" evidence="1">
    <location>
        <begin position="120"/>
        <end position="139"/>
    </location>
</feature>
<dbReference type="AlphaFoldDB" id="A0AAV7TPY4"/>
<dbReference type="EMBL" id="JANPWB010000006">
    <property type="protein sequence ID" value="KAJ1178735.1"/>
    <property type="molecule type" value="Genomic_DNA"/>
</dbReference>
<keyword evidence="3" id="KW-1185">Reference proteome</keyword>
<feature type="compositionally biased region" description="Low complexity" evidence="1">
    <location>
        <begin position="93"/>
        <end position="102"/>
    </location>
</feature>
<sequence length="326" mass="33555">MSQDEQGRAALALLRQAGRLDLLREEAPALGRPTHRASAGVTAAVMACSPPRAGAACLKVRRSGIGAGGPSREGTPWEGHGRDGRRNLGGRGPRASRGAGRPQATLQLLGLERKGRGSPIAVCSPTKAGVSKSNARAGRSKEFVGAGKGREGEGNVVPPSVVPHGTGVGRGASSSEAEGDGGQGLGGKMTGPRYPRVPISRKWPTMLQWSSSDKEEGQEPGRGGPQSELGAARSPWEEGKVRPGADGRITSAGWRGEQREAAEVPSGQCGGVGLAPPNAGARGNNVQARQVCDGGGEWGRQAVKFAGDSIRVVLRVRVENTGPTRM</sequence>
<feature type="compositionally biased region" description="Gly residues" evidence="1">
    <location>
        <begin position="180"/>
        <end position="189"/>
    </location>
</feature>
<organism evidence="2 3">
    <name type="scientific">Pleurodeles waltl</name>
    <name type="common">Iberian ribbed newt</name>
    <dbReference type="NCBI Taxonomy" id="8319"/>
    <lineage>
        <taxon>Eukaryota</taxon>
        <taxon>Metazoa</taxon>
        <taxon>Chordata</taxon>
        <taxon>Craniata</taxon>
        <taxon>Vertebrata</taxon>
        <taxon>Euteleostomi</taxon>
        <taxon>Amphibia</taxon>
        <taxon>Batrachia</taxon>
        <taxon>Caudata</taxon>
        <taxon>Salamandroidea</taxon>
        <taxon>Salamandridae</taxon>
        <taxon>Pleurodelinae</taxon>
        <taxon>Pleurodeles</taxon>
    </lineage>
</organism>
<comment type="caution">
    <text evidence="2">The sequence shown here is derived from an EMBL/GenBank/DDBJ whole genome shotgun (WGS) entry which is preliminary data.</text>
</comment>
<dbReference type="Proteomes" id="UP001066276">
    <property type="component" value="Chromosome 3_2"/>
</dbReference>
<proteinExistence type="predicted"/>
<protein>
    <submittedName>
        <fullName evidence="2">Uncharacterized protein</fullName>
    </submittedName>
</protein>
<evidence type="ECO:0000313" key="2">
    <source>
        <dbReference type="EMBL" id="KAJ1178735.1"/>
    </source>
</evidence>
<accession>A0AAV7TPY4</accession>
<name>A0AAV7TPY4_PLEWA</name>
<reference evidence="2" key="1">
    <citation type="journal article" date="2022" name="bioRxiv">
        <title>Sequencing and chromosome-scale assembly of the giantPleurodeles waltlgenome.</title>
        <authorList>
            <person name="Brown T."/>
            <person name="Elewa A."/>
            <person name="Iarovenko S."/>
            <person name="Subramanian E."/>
            <person name="Araus A.J."/>
            <person name="Petzold A."/>
            <person name="Susuki M."/>
            <person name="Suzuki K.-i.T."/>
            <person name="Hayashi T."/>
            <person name="Toyoda A."/>
            <person name="Oliveira C."/>
            <person name="Osipova E."/>
            <person name="Leigh N.D."/>
            <person name="Simon A."/>
            <person name="Yun M.H."/>
        </authorList>
    </citation>
    <scope>NUCLEOTIDE SEQUENCE</scope>
    <source>
        <strain evidence="2">20211129_DDA</strain>
        <tissue evidence="2">Liver</tissue>
    </source>
</reference>
<feature type="compositionally biased region" description="Basic and acidic residues" evidence="1">
    <location>
        <begin position="235"/>
        <end position="245"/>
    </location>
</feature>
<feature type="region of interest" description="Disordered" evidence="1">
    <location>
        <begin position="145"/>
        <end position="251"/>
    </location>
</feature>
<gene>
    <name evidence="2" type="ORF">NDU88_003977</name>
</gene>
<evidence type="ECO:0000256" key="1">
    <source>
        <dbReference type="SAM" id="MobiDB-lite"/>
    </source>
</evidence>
<feature type="region of interest" description="Disordered" evidence="1">
    <location>
        <begin position="65"/>
        <end position="103"/>
    </location>
</feature>
<evidence type="ECO:0000313" key="3">
    <source>
        <dbReference type="Proteomes" id="UP001066276"/>
    </source>
</evidence>